<evidence type="ECO:0000256" key="1">
    <source>
        <dbReference type="SAM" id="MobiDB-lite"/>
    </source>
</evidence>
<feature type="region of interest" description="Disordered" evidence="1">
    <location>
        <begin position="46"/>
        <end position="65"/>
    </location>
</feature>
<organism evidence="2 3">
    <name type="scientific">Bradyrhizobium arachidis</name>
    <dbReference type="NCBI Taxonomy" id="858423"/>
    <lineage>
        <taxon>Bacteria</taxon>
        <taxon>Pseudomonadati</taxon>
        <taxon>Pseudomonadota</taxon>
        <taxon>Alphaproteobacteria</taxon>
        <taxon>Hyphomicrobiales</taxon>
        <taxon>Nitrobacteraceae</taxon>
        <taxon>Bradyrhizobium</taxon>
    </lineage>
</organism>
<gene>
    <name evidence="2" type="ORF">WN72_05410</name>
</gene>
<accession>A0AAE7NKK2</accession>
<evidence type="ECO:0008006" key="4">
    <source>
        <dbReference type="Google" id="ProtNLM"/>
    </source>
</evidence>
<dbReference type="RefSeq" id="WP_092220386.1">
    <property type="nucleotide sequence ID" value="NZ_CP030050.1"/>
</dbReference>
<dbReference type="EMBL" id="CP030050">
    <property type="protein sequence ID" value="QOZ65915.1"/>
    <property type="molecule type" value="Genomic_DNA"/>
</dbReference>
<dbReference type="Proteomes" id="UP000594015">
    <property type="component" value="Chromosome"/>
</dbReference>
<dbReference type="KEGG" id="barh:WN72_05410"/>
<name>A0AAE7NKK2_9BRAD</name>
<reference evidence="2 3" key="1">
    <citation type="submission" date="2018-06" db="EMBL/GenBank/DDBJ databases">
        <title>Comparative genomics of Bradyrhizobium nodulating Arachidis hypogaea.</title>
        <authorList>
            <person name="Li Y."/>
        </authorList>
    </citation>
    <scope>NUCLEOTIDE SEQUENCE [LARGE SCALE GENOMIC DNA]</scope>
    <source>
        <strain evidence="2 3">CCBAU 051107</strain>
    </source>
</reference>
<protein>
    <recommendedName>
        <fullName evidence="4">Transposase</fullName>
    </recommendedName>
</protein>
<evidence type="ECO:0000313" key="2">
    <source>
        <dbReference type="EMBL" id="QOZ65915.1"/>
    </source>
</evidence>
<dbReference type="AlphaFoldDB" id="A0AAE7NKK2"/>
<sequence length="65" mass="7463">MADNPNLVRAHDLAAEITEQNARLRELLARSIEVLKLLKPETFLGRRTQEPSAMEARTTRGHLRR</sequence>
<evidence type="ECO:0000313" key="3">
    <source>
        <dbReference type="Proteomes" id="UP000594015"/>
    </source>
</evidence>
<proteinExistence type="predicted"/>